<gene>
    <name evidence="1" type="ORF">MPIPNATIZW_LOCUS5852</name>
</gene>
<name>A0ABN9ZLF3_PIPNA</name>
<sequence>MSATALLSLEHDTLTQRFFKDINLFGPESSHGRSLSRTSGNMLLPAGKPSVMVNYGLQCPQQGGPPPCIRPGAWGNLFPLRCFLCLNSHPSHAITPCCHPLRGSSDVSFFLTNRDIIWTQFSWLR</sequence>
<protein>
    <submittedName>
        <fullName evidence="1">Uncharacterized protein</fullName>
    </submittedName>
</protein>
<organism evidence="1 2">
    <name type="scientific">Pipistrellus nathusii</name>
    <name type="common">Nathusius' pipistrelle</name>
    <dbReference type="NCBI Taxonomy" id="59473"/>
    <lineage>
        <taxon>Eukaryota</taxon>
        <taxon>Metazoa</taxon>
        <taxon>Chordata</taxon>
        <taxon>Craniata</taxon>
        <taxon>Vertebrata</taxon>
        <taxon>Euteleostomi</taxon>
        <taxon>Mammalia</taxon>
        <taxon>Eutheria</taxon>
        <taxon>Laurasiatheria</taxon>
        <taxon>Chiroptera</taxon>
        <taxon>Yangochiroptera</taxon>
        <taxon>Vespertilionidae</taxon>
        <taxon>Pipistrellus</taxon>
    </lineage>
</organism>
<proteinExistence type="predicted"/>
<reference evidence="1" key="1">
    <citation type="submission" date="2023-12" db="EMBL/GenBank/DDBJ databases">
        <authorList>
            <person name="Brown T."/>
        </authorList>
    </citation>
    <scope>NUCLEOTIDE SEQUENCE</scope>
</reference>
<evidence type="ECO:0000313" key="2">
    <source>
        <dbReference type="Proteomes" id="UP001314169"/>
    </source>
</evidence>
<accession>A0ABN9ZLF3</accession>
<dbReference type="Proteomes" id="UP001314169">
    <property type="component" value="Chromosome 15"/>
</dbReference>
<keyword evidence="2" id="KW-1185">Reference proteome</keyword>
<evidence type="ECO:0000313" key="1">
    <source>
        <dbReference type="EMBL" id="CAK6437546.1"/>
    </source>
</evidence>
<dbReference type="EMBL" id="OY882872">
    <property type="protein sequence ID" value="CAK6437546.1"/>
    <property type="molecule type" value="Genomic_DNA"/>
</dbReference>